<dbReference type="InterPro" id="IPR044876">
    <property type="entry name" value="HRDC_dom_sf"/>
</dbReference>
<organism evidence="12">
    <name type="scientific">Dissoconium aciculare CBS 342.82</name>
    <dbReference type="NCBI Taxonomy" id="1314786"/>
    <lineage>
        <taxon>Eukaryota</taxon>
        <taxon>Fungi</taxon>
        <taxon>Dikarya</taxon>
        <taxon>Ascomycota</taxon>
        <taxon>Pezizomycotina</taxon>
        <taxon>Dothideomycetes</taxon>
        <taxon>Dothideomycetidae</taxon>
        <taxon>Mycosphaerellales</taxon>
        <taxon>Dissoconiaceae</taxon>
        <taxon>Dissoconium</taxon>
    </lineage>
</organism>
<keyword evidence="11" id="KW-1185">Reference proteome</keyword>
<dbReference type="InterPro" id="IPR012337">
    <property type="entry name" value="RNaseH-like_sf"/>
</dbReference>
<reference evidence="12" key="1">
    <citation type="submission" date="2020-01" db="EMBL/GenBank/DDBJ databases">
        <authorList>
            <consortium name="DOE Joint Genome Institute"/>
            <person name="Haridas S."/>
            <person name="Albert R."/>
            <person name="Binder M."/>
            <person name="Bloem J."/>
            <person name="Labutti K."/>
            <person name="Salamov A."/>
            <person name="Andreopoulos B."/>
            <person name="Baker S.E."/>
            <person name="Barry K."/>
            <person name="Bills G."/>
            <person name="Bluhm B.H."/>
            <person name="Cannon C."/>
            <person name="Castanera R."/>
            <person name="Culley D.E."/>
            <person name="Daum C."/>
            <person name="Ezra D."/>
            <person name="Gonzalez J.B."/>
            <person name="Henrissat B."/>
            <person name="Kuo A."/>
            <person name="Liang C."/>
            <person name="Lipzen A."/>
            <person name="Lutzoni F."/>
            <person name="Magnuson J."/>
            <person name="Mondo S."/>
            <person name="Nolan M."/>
            <person name="Ohm R."/>
            <person name="Pangilinan J."/>
            <person name="Park H.-J."/>
            <person name="Ramirez L."/>
            <person name="Alfaro M."/>
            <person name="Sun H."/>
            <person name="Tritt A."/>
            <person name="Yoshinaga Y."/>
            <person name="Zwiers L.-H."/>
            <person name="Turgeon B.G."/>
            <person name="Goodwin S.B."/>
            <person name="Spatafora J.W."/>
            <person name="Crous P.W."/>
            <person name="Grigoriev I.V."/>
        </authorList>
    </citation>
    <scope>NUCLEOTIDE SEQUENCE</scope>
    <source>
        <strain evidence="12">CBS 342.82</strain>
    </source>
</reference>
<dbReference type="SMART" id="SM00341">
    <property type="entry name" value="HRDC"/>
    <property type="match status" value="1"/>
</dbReference>
<name>A0A6J3MBG4_9PEZI</name>
<dbReference type="SMART" id="SM00474">
    <property type="entry name" value="35EXOc"/>
    <property type="match status" value="1"/>
</dbReference>
<dbReference type="CDD" id="cd06147">
    <property type="entry name" value="Rrp6p_like_exo"/>
    <property type="match status" value="1"/>
</dbReference>
<keyword evidence="5" id="KW-0271">Exosome</keyword>
<protein>
    <recommendedName>
        <fullName evidence="10">HRDC domain-containing protein</fullName>
    </recommendedName>
</protein>
<dbReference type="GO" id="GO:0005730">
    <property type="term" value="C:nucleolus"/>
    <property type="evidence" value="ECO:0007669"/>
    <property type="project" value="TreeGrafter"/>
</dbReference>
<dbReference type="GO" id="GO:0003727">
    <property type="term" value="F:single-stranded RNA binding"/>
    <property type="evidence" value="ECO:0007669"/>
    <property type="project" value="TreeGrafter"/>
</dbReference>
<dbReference type="GO" id="GO:0071035">
    <property type="term" value="P:nuclear polyadenylation-dependent rRNA catabolic process"/>
    <property type="evidence" value="ECO:0007669"/>
    <property type="project" value="TreeGrafter"/>
</dbReference>
<dbReference type="InterPro" id="IPR049559">
    <property type="entry name" value="Rrp6p-like_exo"/>
</dbReference>
<dbReference type="PROSITE" id="PS50967">
    <property type="entry name" value="HRDC"/>
    <property type="match status" value="1"/>
</dbReference>
<reference evidence="12" key="2">
    <citation type="submission" date="2020-04" db="EMBL/GenBank/DDBJ databases">
        <authorList>
            <consortium name="NCBI Genome Project"/>
        </authorList>
    </citation>
    <scope>NUCLEOTIDE SEQUENCE</scope>
    <source>
        <strain evidence="12">CBS 342.82</strain>
    </source>
</reference>
<dbReference type="FunFam" id="1.10.150.80:FF:000001">
    <property type="entry name" value="Putative exosome component 10"/>
    <property type="match status" value="1"/>
</dbReference>
<dbReference type="GeneID" id="54360272"/>
<dbReference type="RefSeq" id="XP_033462239.1">
    <property type="nucleotide sequence ID" value="XM_033602472.1"/>
</dbReference>
<dbReference type="Pfam" id="PF08066">
    <property type="entry name" value="PMC2NT"/>
    <property type="match status" value="1"/>
</dbReference>
<dbReference type="GO" id="GO:0000166">
    <property type="term" value="F:nucleotide binding"/>
    <property type="evidence" value="ECO:0007669"/>
    <property type="project" value="InterPro"/>
</dbReference>
<feature type="domain" description="HRDC" evidence="10">
    <location>
        <begin position="450"/>
        <end position="530"/>
    </location>
</feature>
<evidence type="ECO:0000256" key="6">
    <source>
        <dbReference type="ARBA" id="ARBA00022839"/>
    </source>
</evidence>
<accession>A0A6J3MBG4</accession>
<evidence type="ECO:0000256" key="2">
    <source>
        <dbReference type="ARBA" id="ARBA00022552"/>
    </source>
</evidence>
<sequence length="794" mass="89058">MPMMEQPSTIQSTISAALISTTRSAGAVASEDLAFHRSLDPALGTELDKQNARLLELANRLLGAATANTEIVRPQRLKDLENVEDNWRAVVDVVDSLLERADTALDEFTGAVKRLSPGINQTTDKLQRSSNQIAGSRSAEIAKPQLLFEHAPTNYETAPFKPLLKSKPHAREPLAETPVSTADEPKPHFPHPYQTEIENYTYPSSVYMQNEPIMYKPFEETSAIYVDTEVAMLEMLQELKKASEIAVDLEHHDSRSYIGVVSLMQISTRNQDWIVDTLKPWRRKLECLNEVFTDPNIVKVLHGAYMDVMWLQRDLGLYLVGLFDTHYAAKALGYTGGSLAFLLKKFINFDAQKQYQLADWRVRPLPQELLDYARSDTHFLLYIFDRMRNELIERSDFAVPDHEKDKVWDVLTKSSETSLQRYEHPIYDSDLGQGAMGWYKLLHRNPMDLTSQQFAVLRAVHKWRDDVAREQDDSANYVMPNHNIISIAKSPPSSREELISLLHNRTRTVRERAGELLSIIAQAKLSGENGPEMSAVLSQIEPRASRRSGLSYDKPKPSLVSKPPPVTVPSSTHPALPLRSASSSFWGSVWDGSIFQQKRGIATANRVSLAVPLPPLTAEIFADPEEHHATQSVQPNGEITEAAAPRQPEASVDDDVFVLKDLSKKRKLVDRSDSMAAQSNEISIQDNSGLNSKARRAQERAERKKAKRSQREAAQDDIIDAEIGDVAEHDTADEPFDYASAPSILNPPRESFASAKERKKKEKQLNPYAKALDAPKGLPRAQKEKAGKSKTFKS</sequence>
<keyword evidence="7" id="KW-0539">Nucleus</keyword>
<evidence type="ECO:0000259" key="10">
    <source>
        <dbReference type="PROSITE" id="PS50967"/>
    </source>
</evidence>
<dbReference type="Proteomes" id="UP000504637">
    <property type="component" value="Unplaced"/>
</dbReference>
<dbReference type="InterPro" id="IPR036397">
    <property type="entry name" value="RNaseH_sf"/>
</dbReference>
<proteinExistence type="inferred from homology"/>
<dbReference type="GO" id="GO:0071040">
    <property type="term" value="P:nuclear polyadenylation-dependent antisense transcript catabolic process"/>
    <property type="evidence" value="ECO:0007669"/>
    <property type="project" value="TreeGrafter"/>
</dbReference>
<dbReference type="SUPFAM" id="SSF47819">
    <property type="entry name" value="HRDC-like"/>
    <property type="match status" value="1"/>
</dbReference>
<dbReference type="AlphaFoldDB" id="A0A6J3MBG4"/>
<evidence type="ECO:0000256" key="7">
    <source>
        <dbReference type="ARBA" id="ARBA00023242"/>
    </source>
</evidence>
<evidence type="ECO:0000256" key="4">
    <source>
        <dbReference type="ARBA" id="ARBA00022801"/>
    </source>
</evidence>
<dbReference type="GO" id="GO:0000176">
    <property type="term" value="C:nuclear exosome (RNase complex)"/>
    <property type="evidence" value="ECO:0007669"/>
    <property type="project" value="InterPro"/>
</dbReference>
<evidence type="ECO:0000256" key="8">
    <source>
        <dbReference type="ARBA" id="ARBA00043957"/>
    </source>
</evidence>
<dbReference type="GO" id="GO:0071039">
    <property type="term" value="P:nuclear polyadenylation-dependent CUT catabolic process"/>
    <property type="evidence" value="ECO:0007669"/>
    <property type="project" value="TreeGrafter"/>
</dbReference>
<dbReference type="GO" id="GO:0071036">
    <property type="term" value="P:nuclear polyadenylation-dependent snoRNA catabolic process"/>
    <property type="evidence" value="ECO:0007669"/>
    <property type="project" value="TreeGrafter"/>
</dbReference>
<dbReference type="Gene3D" id="1.10.150.80">
    <property type="entry name" value="HRDC domain"/>
    <property type="match status" value="1"/>
</dbReference>
<dbReference type="InterPro" id="IPR045092">
    <property type="entry name" value="Rrp6-like"/>
</dbReference>
<dbReference type="SUPFAM" id="SSF53098">
    <property type="entry name" value="Ribonuclease H-like"/>
    <property type="match status" value="1"/>
</dbReference>
<dbReference type="InterPro" id="IPR012588">
    <property type="entry name" value="Exosome-assoc_fac_Rrp6_N"/>
</dbReference>
<dbReference type="OrthoDB" id="2250022at2759"/>
<dbReference type="GO" id="GO:0071037">
    <property type="term" value="P:nuclear polyadenylation-dependent snRNA catabolic process"/>
    <property type="evidence" value="ECO:0007669"/>
    <property type="project" value="TreeGrafter"/>
</dbReference>
<feature type="compositionally biased region" description="Polar residues" evidence="9">
    <location>
        <begin position="675"/>
        <end position="691"/>
    </location>
</feature>
<dbReference type="Pfam" id="PF00570">
    <property type="entry name" value="HRDC"/>
    <property type="match status" value="1"/>
</dbReference>
<evidence type="ECO:0000256" key="5">
    <source>
        <dbReference type="ARBA" id="ARBA00022835"/>
    </source>
</evidence>
<feature type="region of interest" description="Disordered" evidence="9">
    <location>
        <begin position="668"/>
        <end position="794"/>
    </location>
</feature>
<gene>
    <name evidence="12" type="ORF">K489DRAFT_352480</name>
</gene>
<keyword evidence="3" id="KW-0540">Nuclease</keyword>
<dbReference type="InterPro" id="IPR010997">
    <property type="entry name" value="HRDC-like_sf"/>
</dbReference>
<feature type="region of interest" description="Disordered" evidence="9">
    <location>
        <begin position="542"/>
        <end position="574"/>
    </location>
</feature>
<comment type="similarity">
    <text evidence="8">Belongs to the exosome component 10/RRP6 family.</text>
</comment>
<dbReference type="Pfam" id="PF01612">
    <property type="entry name" value="DNA_pol_A_exo1"/>
    <property type="match status" value="1"/>
</dbReference>
<evidence type="ECO:0000313" key="11">
    <source>
        <dbReference type="Proteomes" id="UP000504637"/>
    </source>
</evidence>
<dbReference type="GO" id="GO:0000175">
    <property type="term" value="F:3'-5'-RNA exonuclease activity"/>
    <property type="evidence" value="ECO:0007669"/>
    <property type="project" value="InterPro"/>
</dbReference>
<evidence type="ECO:0000256" key="9">
    <source>
        <dbReference type="SAM" id="MobiDB-lite"/>
    </source>
</evidence>
<feature type="compositionally biased region" description="Acidic residues" evidence="9">
    <location>
        <begin position="715"/>
        <end position="725"/>
    </location>
</feature>
<dbReference type="Gene3D" id="3.30.420.10">
    <property type="entry name" value="Ribonuclease H-like superfamily/Ribonuclease H"/>
    <property type="match status" value="1"/>
</dbReference>
<dbReference type="FunFam" id="3.30.420.10:FF:000059">
    <property type="entry name" value="Exosome complex exonuclease Rrp6"/>
    <property type="match status" value="1"/>
</dbReference>
<evidence type="ECO:0000256" key="3">
    <source>
        <dbReference type="ARBA" id="ARBA00022722"/>
    </source>
</evidence>
<reference evidence="12" key="3">
    <citation type="submission" date="2025-08" db="UniProtKB">
        <authorList>
            <consortium name="RefSeq"/>
        </authorList>
    </citation>
    <scope>IDENTIFICATION</scope>
    <source>
        <strain evidence="12">CBS 342.82</strain>
    </source>
</reference>
<dbReference type="GO" id="GO:0071051">
    <property type="term" value="P:poly(A)-dependent snoRNA 3'-end processing"/>
    <property type="evidence" value="ECO:0007669"/>
    <property type="project" value="TreeGrafter"/>
</dbReference>
<evidence type="ECO:0000256" key="1">
    <source>
        <dbReference type="ARBA" id="ARBA00004123"/>
    </source>
</evidence>
<evidence type="ECO:0000313" key="12">
    <source>
        <dbReference type="RefSeq" id="XP_033462239.1"/>
    </source>
</evidence>
<comment type="subcellular location">
    <subcellularLocation>
        <location evidence="1">Nucleus</location>
    </subcellularLocation>
</comment>
<keyword evidence="4" id="KW-0378">Hydrolase</keyword>
<keyword evidence="6" id="KW-0269">Exonuclease</keyword>
<dbReference type="PANTHER" id="PTHR12124:SF47">
    <property type="entry name" value="EXOSOME COMPONENT 10"/>
    <property type="match status" value="1"/>
</dbReference>
<dbReference type="GO" id="GO:0071038">
    <property type="term" value="P:TRAMP-dependent tRNA surveillance pathway"/>
    <property type="evidence" value="ECO:0007669"/>
    <property type="project" value="TreeGrafter"/>
</dbReference>
<dbReference type="GO" id="GO:0000467">
    <property type="term" value="P:exonucleolytic trimming to generate mature 3'-end of 5.8S rRNA from tricistronic rRNA transcript (SSU-rRNA, 5.8S rRNA, LSU-rRNA)"/>
    <property type="evidence" value="ECO:0007669"/>
    <property type="project" value="InterPro"/>
</dbReference>
<dbReference type="InterPro" id="IPR002121">
    <property type="entry name" value="HRDC_dom"/>
</dbReference>
<dbReference type="PANTHER" id="PTHR12124">
    <property type="entry name" value="POLYMYOSITIS/SCLERODERMA AUTOANTIGEN-RELATED"/>
    <property type="match status" value="1"/>
</dbReference>
<dbReference type="GO" id="GO:0071044">
    <property type="term" value="P:histone mRNA catabolic process"/>
    <property type="evidence" value="ECO:0007669"/>
    <property type="project" value="TreeGrafter"/>
</dbReference>
<keyword evidence="2" id="KW-0698">rRNA processing</keyword>
<dbReference type="InterPro" id="IPR002562">
    <property type="entry name" value="3'-5'_exonuclease_dom"/>
</dbReference>